<keyword evidence="10" id="KW-1185">Reference proteome</keyword>
<keyword evidence="4" id="KW-0238">DNA-binding</keyword>
<dbReference type="Proteomes" id="UP001151699">
    <property type="component" value="Unassembled WGS sequence"/>
</dbReference>
<evidence type="ECO:0000256" key="7">
    <source>
        <dbReference type="SAM" id="MobiDB-lite"/>
    </source>
</evidence>
<keyword evidence="6" id="KW-0539">Nucleus</keyword>
<evidence type="ECO:0000313" key="9">
    <source>
        <dbReference type="EMBL" id="KAJ6633146.1"/>
    </source>
</evidence>
<proteinExistence type="inferred from homology"/>
<dbReference type="AlphaFoldDB" id="A0A9Q0RV84"/>
<dbReference type="Gene3D" id="1.20.5.170">
    <property type="match status" value="1"/>
</dbReference>
<dbReference type="OrthoDB" id="10039716at2759"/>
<evidence type="ECO:0000256" key="6">
    <source>
        <dbReference type="ARBA" id="ARBA00023242"/>
    </source>
</evidence>
<comment type="caution">
    <text evidence="9">The sequence shown here is derived from an EMBL/GenBank/DDBJ whole genome shotgun (WGS) entry which is preliminary data.</text>
</comment>
<dbReference type="PROSITE" id="PS50217">
    <property type="entry name" value="BZIP"/>
    <property type="match status" value="1"/>
</dbReference>
<dbReference type="InterPro" id="IPR031106">
    <property type="entry name" value="C/EBP"/>
</dbReference>
<keyword evidence="3" id="KW-0805">Transcription regulation</keyword>
<evidence type="ECO:0000259" key="8">
    <source>
        <dbReference type="PROSITE" id="PS50217"/>
    </source>
</evidence>
<evidence type="ECO:0000256" key="2">
    <source>
        <dbReference type="ARBA" id="ARBA00006951"/>
    </source>
</evidence>
<comment type="similarity">
    <text evidence="2">Belongs to the bZIP family. C/EBP subfamily.</text>
</comment>
<dbReference type="GO" id="GO:0006351">
    <property type="term" value="P:DNA-templated transcription"/>
    <property type="evidence" value="ECO:0007669"/>
    <property type="project" value="InterPro"/>
</dbReference>
<keyword evidence="5" id="KW-0804">Transcription</keyword>
<dbReference type="InterPro" id="IPR004827">
    <property type="entry name" value="bZIP"/>
</dbReference>
<dbReference type="EMBL" id="WJQU01002187">
    <property type="protein sequence ID" value="KAJ6633146.1"/>
    <property type="molecule type" value="Genomic_DNA"/>
</dbReference>
<dbReference type="SMART" id="SM00338">
    <property type="entry name" value="BRLZ"/>
    <property type="match status" value="1"/>
</dbReference>
<evidence type="ECO:0000313" key="10">
    <source>
        <dbReference type="Proteomes" id="UP001151699"/>
    </source>
</evidence>
<organism evidence="9 10">
    <name type="scientific">Pseudolycoriella hygida</name>
    <dbReference type="NCBI Taxonomy" id="35572"/>
    <lineage>
        <taxon>Eukaryota</taxon>
        <taxon>Metazoa</taxon>
        <taxon>Ecdysozoa</taxon>
        <taxon>Arthropoda</taxon>
        <taxon>Hexapoda</taxon>
        <taxon>Insecta</taxon>
        <taxon>Pterygota</taxon>
        <taxon>Neoptera</taxon>
        <taxon>Endopterygota</taxon>
        <taxon>Diptera</taxon>
        <taxon>Nematocera</taxon>
        <taxon>Sciaroidea</taxon>
        <taxon>Sciaridae</taxon>
        <taxon>Pseudolycoriella</taxon>
    </lineage>
</organism>
<dbReference type="GO" id="GO:0000978">
    <property type="term" value="F:RNA polymerase II cis-regulatory region sequence-specific DNA binding"/>
    <property type="evidence" value="ECO:0007669"/>
    <property type="project" value="TreeGrafter"/>
</dbReference>
<dbReference type="SUPFAM" id="SSF57959">
    <property type="entry name" value="Leucine zipper domain"/>
    <property type="match status" value="1"/>
</dbReference>
<reference evidence="9" key="1">
    <citation type="submission" date="2022-07" db="EMBL/GenBank/DDBJ databases">
        <authorList>
            <person name="Trinca V."/>
            <person name="Uliana J.V.C."/>
            <person name="Torres T.T."/>
            <person name="Ward R.J."/>
            <person name="Monesi N."/>
        </authorList>
    </citation>
    <scope>NUCLEOTIDE SEQUENCE</scope>
    <source>
        <strain evidence="9">HSMRA1968</strain>
        <tissue evidence="9">Whole embryos</tissue>
    </source>
</reference>
<dbReference type="PANTHER" id="PTHR23334:SF69">
    <property type="entry name" value="CCAAT_ENHANCER-BINDING PROTEIN GAMMA"/>
    <property type="match status" value="1"/>
</dbReference>
<dbReference type="InterPro" id="IPR046347">
    <property type="entry name" value="bZIP_sf"/>
</dbReference>
<protein>
    <submittedName>
        <fullName evidence="9">CCAAT/enhancer-binding protein gamma</fullName>
    </submittedName>
</protein>
<evidence type="ECO:0000256" key="1">
    <source>
        <dbReference type="ARBA" id="ARBA00004123"/>
    </source>
</evidence>
<evidence type="ECO:0000256" key="3">
    <source>
        <dbReference type="ARBA" id="ARBA00023015"/>
    </source>
</evidence>
<dbReference type="Pfam" id="PF07716">
    <property type="entry name" value="bZIP_2"/>
    <property type="match status" value="1"/>
</dbReference>
<name>A0A9Q0RV84_9DIPT</name>
<dbReference type="PANTHER" id="PTHR23334">
    <property type="entry name" value="CCAAT/ENHANCER BINDING PROTEIN"/>
    <property type="match status" value="1"/>
</dbReference>
<evidence type="ECO:0000256" key="5">
    <source>
        <dbReference type="ARBA" id="ARBA00023163"/>
    </source>
</evidence>
<dbReference type="GO" id="GO:0000981">
    <property type="term" value="F:DNA-binding transcription factor activity, RNA polymerase II-specific"/>
    <property type="evidence" value="ECO:0007669"/>
    <property type="project" value="TreeGrafter"/>
</dbReference>
<accession>A0A9Q0RV84</accession>
<feature type="domain" description="BZIP" evidence="8">
    <location>
        <begin position="14"/>
        <end position="77"/>
    </location>
</feature>
<feature type="region of interest" description="Disordered" evidence="7">
    <location>
        <begin position="1"/>
        <end position="45"/>
    </location>
</feature>
<comment type="subcellular location">
    <subcellularLocation>
        <location evidence="1">Nucleus</location>
    </subcellularLocation>
</comment>
<sequence>MPTKRKGALTSEDDEDYRSKRDRNNQAVKRSRVKSKQRTEQTQAKVSELRIKNQVLEEKIKSLTKDLQFLKDLFLSQAHTKEMLTNPELRRLLADDDEAEDVVASTSKS</sequence>
<gene>
    <name evidence="9" type="primary">Cebpg</name>
    <name evidence="9" type="ORF">Bhyg_15995</name>
</gene>
<dbReference type="GO" id="GO:0005634">
    <property type="term" value="C:nucleus"/>
    <property type="evidence" value="ECO:0007669"/>
    <property type="project" value="UniProtKB-SubCell"/>
</dbReference>
<evidence type="ECO:0000256" key="4">
    <source>
        <dbReference type="ARBA" id="ARBA00023125"/>
    </source>
</evidence>